<evidence type="ECO:0000313" key="3">
    <source>
        <dbReference type="Proteomes" id="UP001209540"/>
    </source>
</evidence>
<comment type="caution">
    <text evidence="2">The sequence shown here is derived from an EMBL/GenBank/DDBJ whole genome shotgun (WGS) entry which is preliminary data.</text>
</comment>
<dbReference type="InterPro" id="IPR032675">
    <property type="entry name" value="LRR_dom_sf"/>
</dbReference>
<protein>
    <recommendedName>
        <fullName evidence="1">F-box domain-containing protein</fullName>
    </recommendedName>
</protein>
<dbReference type="InterPro" id="IPR011990">
    <property type="entry name" value="TPR-like_helical_dom_sf"/>
</dbReference>
<evidence type="ECO:0000259" key="1">
    <source>
        <dbReference type="PROSITE" id="PS50181"/>
    </source>
</evidence>
<dbReference type="SMART" id="SM00256">
    <property type="entry name" value="FBOX"/>
    <property type="match status" value="1"/>
</dbReference>
<proteinExistence type="predicted"/>
<dbReference type="Proteomes" id="UP001209540">
    <property type="component" value="Unassembled WGS sequence"/>
</dbReference>
<dbReference type="Gene3D" id="1.25.40.10">
    <property type="entry name" value="Tetratricopeptide repeat domain"/>
    <property type="match status" value="1"/>
</dbReference>
<dbReference type="Gene3D" id="3.80.10.10">
    <property type="entry name" value="Ribonuclease Inhibitor"/>
    <property type="match status" value="1"/>
</dbReference>
<dbReference type="InterPro" id="IPR001810">
    <property type="entry name" value="F-box_dom"/>
</dbReference>
<reference evidence="2" key="2">
    <citation type="submission" date="2023-02" db="EMBL/GenBank/DDBJ databases">
        <authorList>
            <consortium name="DOE Joint Genome Institute"/>
            <person name="Mondo S.J."/>
            <person name="Chang Y."/>
            <person name="Wang Y."/>
            <person name="Ahrendt S."/>
            <person name="Andreopoulos W."/>
            <person name="Barry K."/>
            <person name="Beard J."/>
            <person name="Benny G.L."/>
            <person name="Blankenship S."/>
            <person name="Bonito G."/>
            <person name="Cuomo C."/>
            <person name="Desiro A."/>
            <person name="Gervers K.A."/>
            <person name="Hundley H."/>
            <person name="Kuo A."/>
            <person name="LaButti K."/>
            <person name="Lang B.F."/>
            <person name="Lipzen A."/>
            <person name="O'Donnell K."/>
            <person name="Pangilinan J."/>
            <person name="Reynolds N."/>
            <person name="Sandor L."/>
            <person name="Smith M.W."/>
            <person name="Tsang A."/>
            <person name="Grigoriev I.V."/>
            <person name="Stajich J.E."/>
            <person name="Spatafora J.W."/>
        </authorList>
    </citation>
    <scope>NUCLEOTIDE SEQUENCE</scope>
    <source>
        <strain evidence="2">RSA 2281</strain>
    </source>
</reference>
<dbReference type="SUPFAM" id="SSF48452">
    <property type="entry name" value="TPR-like"/>
    <property type="match status" value="1"/>
</dbReference>
<gene>
    <name evidence="2" type="ORF">BDA99DRAFT_502961</name>
</gene>
<dbReference type="CDD" id="cd09917">
    <property type="entry name" value="F-box_SF"/>
    <property type="match status" value="1"/>
</dbReference>
<dbReference type="Pfam" id="PF12937">
    <property type="entry name" value="F-box-like"/>
    <property type="match status" value="1"/>
</dbReference>
<sequence>MTNFNIIPRKSITTKSKWDHNDSIRATKLVLDNDENDKVIDQTSTAIPDLETEILLMLEMRAMAWARKGQYENELQDASTMIKYAPYKPEGYLITGRRYVKQGFHERGVDIFTKGLQQVPQTDKQYSILFEEKEQTQRQLDKGDYLFNYFLPYDLIYTIIDFLPQDSVIQCGLVSSEWRSLILNYPKTWRHVNLDRTERSIIHTILPSVSSHIETLNVPGGKAGYQYMELIHANNFSKLSSLEIRKYTFTDSKHHYYMVPIYSALHTVSDTLTSLDITLDRENDTPSLATLLSICPNLTSLKFTARCIHAATPFSIARPTRLITLKLNTAFYEKIRGDELQKMLQAMPRLRWLSICQCDTDIYQLVEQYCPDINILIAGTSLPKFDAWVPDTTIPGLQSLYALNSFVMPGSNTLPLLETYHATLRKLLLQNTPPLTESNWQHLSSLGFAHLTEFNLVRADCAVLNNLVILLTSMPNLESLTLTGNRKNSRIPDNTLKYLGRMHKLTCLKLTDVEINVLDICHVLENFVQRENNKTSNTATVVNPSPLTELDLINVKNINSTVMNTITRIRSLKCLGMDYDEPSETIRRSFIQGISKLPLLENLFFMDLHISEEELYLLGTISTLTYVELDGVYGIEKHQVDEAFSSQVTVECYL</sequence>
<dbReference type="EMBL" id="JAIXMP010000008">
    <property type="protein sequence ID" value="KAI9268905.1"/>
    <property type="molecule type" value="Genomic_DNA"/>
</dbReference>
<dbReference type="InterPro" id="IPR036047">
    <property type="entry name" value="F-box-like_dom_sf"/>
</dbReference>
<accession>A0AAD5KEV7</accession>
<dbReference type="Gene3D" id="1.20.1280.50">
    <property type="match status" value="1"/>
</dbReference>
<keyword evidence="3" id="KW-1185">Reference proteome</keyword>
<dbReference type="PANTHER" id="PTHR38926:SF72">
    <property type="entry name" value="IM:7136021-RELATED"/>
    <property type="match status" value="1"/>
</dbReference>
<dbReference type="PANTHER" id="PTHR38926">
    <property type="entry name" value="F-BOX DOMAIN CONTAINING PROTEIN, EXPRESSED"/>
    <property type="match status" value="1"/>
</dbReference>
<evidence type="ECO:0000313" key="2">
    <source>
        <dbReference type="EMBL" id="KAI9268905.1"/>
    </source>
</evidence>
<dbReference type="AlphaFoldDB" id="A0AAD5KEV7"/>
<dbReference type="SUPFAM" id="SSF81383">
    <property type="entry name" value="F-box domain"/>
    <property type="match status" value="1"/>
</dbReference>
<reference evidence="2" key="1">
    <citation type="journal article" date="2022" name="IScience">
        <title>Evolution of zygomycete secretomes and the origins of terrestrial fungal ecologies.</title>
        <authorList>
            <person name="Chang Y."/>
            <person name="Wang Y."/>
            <person name="Mondo S."/>
            <person name="Ahrendt S."/>
            <person name="Andreopoulos W."/>
            <person name="Barry K."/>
            <person name="Beard J."/>
            <person name="Benny G.L."/>
            <person name="Blankenship S."/>
            <person name="Bonito G."/>
            <person name="Cuomo C."/>
            <person name="Desiro A."/>
            <person name="Gervers K.A."/>
            <person name="Hundley H."/>
            <person name="Kuo A."/>
            <person name="LaButti K."/>
            <person name="Lang B.F."/>
            <person name="Lipzen A."/>
            <person name="O'Donnell K."/>
            <person name="Pangilinan J."/>
            <person name="Reynolds N."/>
            <person name="Sandor L."/>
            <person name="Smith M.E."/>
            <person name="Tsang A."/>
            <person name="Grigoriev I.V."/>
            <person name="Stajich J.E."/>
            <person name="Spatafora J.W."/>
        </authorList>
    </citation>
    <scope>NUCLEOTIDE SEQUENCE</scope>
    <source>
        <strain evidence="2">RSA 2281</strain>
    </source>
</reference>
<organism evidence="2 3">
    <name type="scientific">Phascolomyces articulosus</name>
    <dbReference type="NCBI Taxonomy" id="60185"/>
    <lineage>
        <taxon>Eukaryota</taxon>
        <taxon>Fungi</taxon>
        <taxon>Fungi incertae sedis</taxon>
        <taxon>Mucoromycota</taxon>
        <taxon>Mucoromycotina</taxon>
        <taxon>Mucoromycetes</taxon>
        <taxon>Mucorales</taxon>
        <taxon>Lichtheimiaceae</taxon>
        <taxon>Phascolomyces</taxon>
    </lineage>
</organism>
<feature type="domain" description="F-box" evidence="1">
    <location>
        <begin position="145"/>
        <end position="192"/>
    </location>
</feature>
<dbReference type="SUPFAM" id="SSF52047">
    <property type="entry name" value="RNI-like"/>
    <property type="match status" value="2"/>
</dbReference>
<dbReference type="PROSITE" id="PS50181">
    <property type="entry name" value="FBOX"/>
    <property type="match status" value="1"/>
</dbReference>
<name>A0AAD5KEV7_9FUNG</name>